<name>A0A8H3X043_GIGMA</name>
<sequence>MSSPVNFFQSIGSDSFNIIPEFFKDISNLNSTSNTQISKKRTINVLLNEDNNEIKRIKVIKNEISSSQQYTLPIAEAIKKIMSSSNLYLNYDKQIYEAGKALTEIFGNNLGELAIKALSKALYNNLTLTNLDLSDIRLNGSAIKVLAEALSKNTTLTNLDLSLNRLGELEGKSLAEALCKNTTLTNLDLSLNRLGELAGKSLAEPYAKIQR</sequence>
<dbReference type="AlphaFoldDB" id="A0A8H3X043"/>
<protein>
    <submittedName>
        <fullName evidence="1">Uncharacterized protein</fullName>
    </submittedName>
</protein>
<dbReference type="InterPro" id="IPR052394">
    <property type="entry name" value="LRR-containing"/>
</dbReference>
<dbReference type="SUPFAM" id="SSF52047">
    <property type="entry name" value="RNI-like"/>
    <property type="match status" value="1"/>
</dbReference>
<gene>
    <name evidence="1" type="ORF">F8M41_010813</name>
</gene>
<organism evidence="1 2">
    <name type="scientific">Gigaspora margarita</name>
    <dbReference type="NCBI Taxonomy" id="4874"/>
    <lineage>
        <taxon>Eukaryota</taxon>
        <taxon>Fungi</taxon>
        <taxon>Fungi incertae sedis</taxon>
        <taxon>Mucoromycota</taxon>
        <taxon>Glomeromycotina</taxon>
        <taxon>Glomeromycetes</taxon>
        <taxon>Diversisporales</taxon>
        <taxon>Gigasporaceae</taxon>
        <taxon>Gigaspora</taxon>
    </lineage>
</organism>
<comment type="caution">
    <text evidence="1">The sequence shown here is derived from an EMBL/GenBank/DDBJ whole genome shotgun (WGS) entry which is preliminary data.</text>
</comment>
<dbReference type="PANTHER" id="PTHR24114:SF2">
    <property type="entry name" value="F-BOX DOMAIN-CONTAINING PROTEIN-RELATED"/>
    <property type="match status" value="1"/>
</dbReference>
<accession>A0A8H3X043</accession>
<reference evidence="1 2" key="1">
    <citation type="journal article" date="2019" name="Environ. Microbiol.">
        <title>At the nexus of three kingdoms: the genome of the mycorrhizal fungus Gigaspora margarita provides insights into plant, endobacterial and fungal interactions.</title>
        <authorList>
            <person name="Venice F."/>
            <person name="Ghignone S."/>
            <person name="Salvioli di Fossalunga A."/>
            <person name="Amselem J."/>
            <person name="Novero M."/>
            <person name="Xianan X."/>
            <person name="Sedzielewska Toro K."/>
            <person name="Morin E."/>
            <person name="Lipzen A."/>
            <person name="Grigoriev I.V."/>
            <person name="Henrissat B."/>
            <person name="Martin F.M."/>
            <person name="Bonfante P."/>
        </authorList>
    </citation>
    <scope>NUCLEOTIDE SEQUENCE [LARGE SCALE GENOMIC DNA]</scope>
    <source>
        <strain evidence="1 2">BEG34</strain>
    </source>
</reference>
<proteinExistence type="predicted"/>
<dbReference type="Proteomes" id="UP000439903">
    <property type="component" value="Unassembled WGS sequence"/>
</dbReference>
<keyword evidence="2" id="KW-1185">Reference proteome</keyword>
<dbReference type="EMBL" id="WTPW01002238">
    <property type="protein sequence ID" value="KAF0390601.1"/>
    <property type="molecule type" value="Genomic_DNA"/>
</dbReference>
<dbReference type="Gene3D" id="3.80.10.10">
    <property type="entry name" value="Ribonuclease Inhibitor"/>
    <property type="match status" value="1"/>
</dbReference>
<evidence type="ECO:0000313" key="2">
    <source>
        <dbReference type="Proteomes" id="UP000439903"/>
    </source>
</evidence>
<evidence type="ECO:0000313" key="1">
    <source>
        <dbReference type="EMBL" id="KAF0390601.1"/>
    </source>
</evidence>
<dbReference type="OrthoDB" id="120976at2759"/>
<dbReference type="InterPro" id="IPR032675">
    <property type="entry name" value="LRR_dom_sf"/>
</dbReference>
<dbReference type="SMART" id="SM00368">
    <property type="entry name" value="LRR_RI"/>
    <property type="match status" value="3"/>
</dbReference>
<dbReference type="PANTHER" id="PTHR24114">
    <property type="entry name" value="LEUCINE RICH REPEAT FAMILY PROTEIN"/>
    <property type="match status" value="1"/>
</dbReference>